<dbReference type="HOGENOM" id="CLU_375009_0_0_5"/>
<accession>A4WSA4</accession>
<dbReference type="EMBL" id="CP000661">
    <property type="protein sequence ID" value="ABP70268.1"/>
    <property type="molecule type" value="Genomic_DNA"/>
</dbReference>
<dbReference type="KEGG" id="rsq:Rsph17025_1371"/>
<organism evidence="3">
    <name type="scientific">Cereibacter sphaeroides (strain ATCC 17025 / ATH 2.4.3)</name>
    <name type="common">Rhodobacter sphaeroides</name>
    <dbReference type="NCBI Taxonomy" id="349102"/>
    <lineage>
        <taxon>Bacteria</taxon>
        <taxon>Pseudomonadati</taxon>
        <taxon>Pseudomonadota</taxon>
        <taxon>Alphaproteobacteria</taxon>
        <taxon>Rhodobacterales</taxon>
        <taxon>Paracoccaceae</taxon>
        <taxon>Cereibacter</taxon>
    </lineage>
</organism>
<evidence type="ECO:0000313" key="3">
    <source>
        <dbReference type="EMBL" id="ABP70268.1"/>
    </source>
</evidence>
<sequence length="794" mass="83891">MPTDQERLVVLLEARIRDFEKNMQRAEQRGTRSYSRLRRDSRSATQAMEQDMVRGTSRINQALASTSTRIGTFSRAFLGGLAGGMITAAFAGISTSVTDTVRSVAQLGDEAKRAGLSAKAFQEWKFVAEQNRIGVDSLVDGFKELNLRADEFIVTGAGPAAEAFQRLGYTAAALREGLKDPSELMLDIIGRMQDLDRAAQIRVADEIFGGTGGERFVELLSQGEAGLRKTISRAHEAGAVLDAEMIQKAAELDRKFQELTTSAGNFFKAVVVGAADVAAEAADLRSRLDNLFPDRAQADALLGAGVADALEEDRDALDAHAEQVARIRQAYEQLGDRAVALVPELRQMAATLAAWGYSEASAELAAAADETARLVEGMRQGTISAQDFEAGLSGVTRRADAAVSSLDEIDRAHFSGVIAGIAGLAGALARAIELARTLRSELPGGSPSTSDDERGGNTGNARDAWTGTRNAPRTSPRPQRPGVDSYGDFLDSGASAGGGGGSAPKSKYASEVISIREATAALEAEAAALNAAQVAMRGYADVADYAAKRAELLVAAQKDGKEITPQLAAEIDRLAQEYVKAANGADLARERHQAFEDALEQTRSSMEGAFTGLVTGAHSFRDALGMVISRLAEMAASRAFDSLWSGGLGGIMAKGLGFLGFEAGGYTGDGPAQRVAGVVHGGEYVFSKRATSRIGVANLEALHRSAKGYASGGHVAPARAPAASFGVGPAQGAQTIESKVDVRCYVDRDGAWQAAVEKISSRVAGKTVSEGLRTYNDKVLPQRISETNRDPRRR</sequence>
<feature type="region of interest" description="Disordered" evidence="2">
    <location>
        <begin position="24"/>
        <end position="51"/>
    </location>
</feature>
<feature type="compositionally biased region" description="Polar residues" evidence="2">
    <location>
        <begin position="467"/>
        <end position="477"/>
    </location>
</feature>
<proteinExistence type="predicted"/>
<dbReference type="STRING" id="349102.Rsph17025_1371"/>
<dbReference type="AlphaFoldDB" id="A4WSA4"/>
<dbReference type="BioCyc" id="RSPH349102:G1G8M-1409-MONOMER"/>
<gene>
    <name evidence="3" type="ordered locus">Rsph17025_1371</name>
</gene>
<feature type="coiled-coil region" evidence="1">
    <location>
        <begin position="310"/>
        <end position="337"/>
    </location>
</feature>
<name>A4WSA4_CERS5</name>
<protein>
    <submittedName>
        <fullName evidence="3">Uncharacterized protein</fullName>
    </submittedName>
</protein>
<evidence type="ECO:0000256" key="2">
    <source>
        <dbReference type="SAM" id="MobiDB-lite"/>
    </source>
</evidence>
<dbReference type="eggNOG" id="COG5281">
    <property type="taxonomic scope" value="Bacteria"/>
</dbReference>
<reference evidence="3" key="1">
    <citation type="submission" date="2007-04" db="EMBL/GenBank/DDBJ databases">
        <title>Complete sequence of chromosome of Rhodobacter sphaeroides ATCC 17025.</title>
        <authorList>
            <consortium name="US DOE Joint Genome Institute"/>
            <person name="Copeland A."/>
            <person name="Lucas S."/>
            <person name="Lapidus A."/>
            <person name="Barry K."/>
            <person name="Detter J.C."/>
            <person name="Glavina del Rio T."/>
            <person name="Hammon N."/>
            <person name="Israni S."/>
            <person name="Dalin E."/>
            <person name="Tice H."/>
            <person name="Pitluck S."/>
            <person name="Chertkov O."/>
            <person name="Brettin T."/>
            <person name="Bruce D."/>
            <person name="Han C."/>
            <person name="Schmutz J."/>
            <person name="Larimer F."/>
            <person name="Land M."/>
            <person name="Hauser L."/>
            <person name="Kyrpides N."/>
            <person name="Kim E."/>
            <person name="Richardson P."/>
            <person name="Mackenzie C."/>
            <person name="Choudhary M."/>
            <person name="Donohue T.J."/>
            <person name="Kaplan S."/>
        </authorList>
    </citation>
    <scope>NUCLEOTIDE SEQUENCE [LARGE SCALE GENOMIC DNA]</scope>
    <source>
        <strain evidence="3">ATCC 17025</strain>
    </source>
</reference>
<evidence type="ECO:0000256" key="1">
    <source>
        <dbReference type="SAM" id="Coils"/>
    </source>
</evidence>
<feature type="region of interest" description="Disordered" evidence="2">
    <location>
        <begin position="440"/>
        <end position="506"/>
    </location>
</feature>
<dbReference type="eggNOG" id="COG1511">
    <property type="taxonomic scope" value="Bacteria"/>
</dbReference>
<keyword evidence="1" id="KW-0175">Coiled coil</keyword>